<keyword evidence="4 11" id="KW-0732">Signal</keyword>
<evidence type="ECO:0000256" key="7">
    <source>
        <dbReference type="ARBA" id="ARBA00023136"/>
    </source>
</evidence>
<dbReference type="OrthoDB" id="1055097at2759"/>
<gene>
    <name evidence="13" type="ORF">HPP92_010296</name>
</gene>
<evidence type="ECO:0000259" key="12">
    <source>
        <dbReference type="PROSITE" id="PS50011"/>
    </source>
</evidence>
<dbReference type="InterPro" id="IPR046959">
    <property type="entry name" value="PRK1-6/SRF4-like"/>
</dbReference>
<dbReference type="Proteomes" id="UP000639772">
    <property type="component" value="Unassembled WGS sequence"/>
</dbReference>
<dbReference type="GO" id="GO:0016020">
    <property type="term" value="C:membrane"/>
    <property type="evidence" value="ECO:0007669"/>
    <property type="project" value="UniProtKB-SubCell"/>
</dbReference>
<protein>
    <recommendedName>
        <fullName evidence="12">Protein kinase domain-containing protein</fullName>
    </recommendedName>
</protein>
<evidence type="ECO:0000256" key="9">
    <source>
        <dbReference type="SAM" id="MobiDB-lite"/>
    </source>
</evidence>
<dbReference type="PANTHER" id="PTHR48007:SF34">
    <property type="entry name" value="PROTEIN STRUBBELIG-RECEPTOR FAMILY 8 ISOFORM X1"/>
    <property type="match status" value="1"/>
</dbReference>
<dbReference type="SUPFAM" id="SSF52058">
    <property type="entry name" value="L domain-like"/>
    <property type="match status" value="1"/>
</dbReference>
<dbReference type="FunFam" id="3.80.10.10:FF:000062">
    <property type="entry name" value="protein STRUBBELIG-RECEPTOR FAMILY 3"/>
    <property type="match status" value="1"/>
</dbReference>
<keyword evidence="5" id="KW-0677">Repeat</keyword>
<dbReference type="EMBL" id="JADCNM010000005">
    <property type="protein sequence ID" value="KAG0482212.1"/>
    <property type="molecule type" value="Genomic_DNA"/>
</dbReference>
<dbReference type="Gene3D" id="3.30.200.20">
    <property type="entry name" value="Phosphorylase Kinase, domain 1"/>
    <property type="match status" value="1"/>
</dbReference>
<evidence type="ECO:0000256" key="1">
    <source>
        <dbReference type="ARBA" id="ARBA00004370"/>
    </source>
</evidence>
<dbReference type="PROSITE" id="PS50011">
    <property type="entry name" value="PROTEIN_KINASE_DOM"/>
    <property type="match status" value="1"/>
</dbReference>
<comment type="subcellular location">
    <subcellularLocation>
        <location evidence="1">Membrane</location>
    </subcellularLocation>
</comment>
<dbReference type="Pfam" id="PF08263">
    <property type="entry name" value="LRRNT_2"/>
    <property type="match status" value="1"/>
</dbReference>
<comment type="caution">
    <text evidence="13">The sequence shown here is derived from an EMBL/GenBank/DDBJ whole genome shotgun (WGS) entry which is preliminary data.</text>
</comment>
<dbReference type="AlphaFoldDB" id="A0A835V1P4"/>
<dbReference type="GO" id="GO:0005524">
    <property type="term" value="F:ATP binding"/>
    <property type="evidence" value="ECO:0007669"/>
    <property type="project" value="InterPro"/>
</dbReference>
<evidence type="ECO:0000256" key="6">
    <source>
        <dbReference type="ARBA" id="ARBA00022989"/>
    </source>
</evidence>
<dbReference type="InterPro" id="IPR013210">
    <property type="entry name" value="LRR_N_plant-typ"/>
</dbReference>
<dbReference type="InterPro" id="IPR011009">
    <property type="entry name" value="Kinase-like_dom_sf"/>
</dbReference>
<dbReference type="GO" id="GO:0004672">
    <property type="term" value="F:protein kinase activity"/>
    <property type="evidence" value="ECO:0007669"/>
    <property type="project" value="InterPro"/>
</dbReference>
<evidence type="ECO:0000256" key="11">
    <source>
        <dbReference type="SAM" id="SignalP"/>
    </source>
</evidence>
<feature type="compositionally biased region" description="Pro residues" evidence="9">
    <location>
        <begin position="219"/>
        <end position="232"/>
    </location>
</feature>
<reference evidence="13 14" key="1">
    <citation type="journal article" date="2020" name="Nat. Food">
        <title>A phased Vanilla planifolia genome enables genetic improvement of flavour and production.</title>
        <authorList>
            <person name="Hasing T."/>
            <person name="Tang H."/>
            <person name="Brym M."/>
            <person name="Khazi F."/>
            <person name="Huang T."/>
            <person name="Chambers A.H."/>
        </authorList>
    </citation>
    <scope>NUCLEOTIDE SEQUENCE [LARGE SCALE GENOMIC DNA]</scope>
    <source>
        <tissue evidence="13">Leaf</tissue>
    </source>
</reference>
<feature type="region of interest" description="Disordered" evidence="9">
    <location>
        <begin position="213"/>
        <end position="265"/>
    </location>
</feature>
<name>A0A835V1P4_VANPL</name>
<feature type="transmembrane region" description="Helical" evidence="10">
    <location>
        <begin position="272"/>
        <end position="294"/>
    </location>
</feature>
<dbReference type="FunFam" id="1.10.510.10:FF:000095">
    <property type="entry name" value="protein STRUBBELIG-RECEPTOR FAMILY 8"/>
    <property type="match status" value="1"/>
</dbReference>
<organism evidence="13 14">
    <name type="scientific">Vanilla planifolia</name>
    <name type="common">Vanilla</name>
    <dbReference type="NCBI Taxonomy" id="51239"/>
    <lineage>
        <taxon>Eukaryota</taxon>
        <taxon>Viridiplantae</taxon>
        <taxon>Streptophyta</taxon>
        <taxon>Embryophyta</taxon>
        <taxon>Tracheophyta</taxon>
        <taxon>Spermatophyta</taxon>
        <taxon>Magnoliopsida</taxon>
        <taxon>Liliopsida</taxon>
        <taxon>Asparagales</taxon>
        <taxon>Orchidaceae</taxon>
        <taxon>Vanilloideae</taxon>
        <taxon>Vanilleae</taxon>
        <taxon>Vanilla</taxon>
    </lineage>
</organism>
<accession>A0A835V1P4</accession>
<dbReference type="Pfam" id="PF00560">
    <property type="entry name" value="LRR_1"/>
    <property type="match status" value="3"/>
</dbReference>
<dbReference type="InterPro" id="IPR001245">
    <property type="entry name" value="Ser-Thr/Tyr_kinase_cat_dom"/>
</dbReference>
<evidence type="ECO:0000256" key="5">
    <source>
        <dbReference type="ARBA" id="ARBA00022737"/>
    </source>
</evidence>
<evidence type="ECO:0000256" key="8">
    <source>
        <dbReference type="ARBA" id="ARBA00023170"/>
    </source>
</evidence>
<dbReference type="Gene3D" id="3.80.10.10">
    <property type="entry name" value="Ribonuclease Inhibitor"/>
    <property type="match status" value="1"/>
</dbReference>
<dbReference type="Gene3D" id="1.10.510.10">
    <property type="entry name" value="Transferase(Phosphotransferase) domain 1"/>
    <property type="match status" value="1"/>
</dbReference>
<dbReference type="FunFam" id="3.30.200.20:FF:000125">
    <property type="entry name" value="Protein STRUBBELIG-RECEPTOR FAMILY 8"/>
    <property type="match status" value="1"/>
</dbReference>
<keyword evidence="3 10" id="KW-0812">Transmembrane</keyword>
<dbReference type="CDD" id="cd14066">
    <property type="entry name" value="STKc_IRAK"/>
    <property type="match status" value="1"/>
</dbReference>
<evidence type="ECO:0000256" key="4">
    <source>
        <dbReference type="ARBA" id="ARBA00022729"/>
    </source>
</evidence>
<dbReference type="InterPro" id="IPR000719">
    <property type="entry name" value="Prot_kinase_dom"/>
</dbReference>
<feature type="domain" description="Protein kinase" evidence="12">
    <location>
        <begin position="422"/>
        <end position="699"/>
    </location>
</feature>
<dbReference type="PANTHER" id="PTHR48007">
    <property type="entry name" value="LEUCINE-RICH REPEAT RECEPTOR-LIKE PROTEIN KINASE PXC1"/>
    <property type="match status" value="1"/>
</dbReference>
<evidence type="ECO:0000313" key="13">
    <source>
        <dbReference type="EMBL" id="KAG0482212.1"/>
    </source>
</evidence>
<keyword evidence="2" id="KW-0433">Leucine-rich repeat</keyword>
<evidence type="ECO:0000256" key="2">
    <source>
        <dbReference type="ARBA" id="ARBA00022614"/>
    </source>
</evidence>
<evidence type="ECO:0000313" key="14">
    <source>
        <dbReference type="Proteomes" id="UP000639772"/>
    </source>
</evidence>
<keyword evidence="7 10" id="KW-0472">Membrane</keyword>
<evidence type="ECO:0000256" key="3">
    <source>
        <dbReference type="ARBA" id="ARBA00022692"/>
    </source>
</evidence>
<dbReference type="Pfam" id="PF07714">
    <property type="entry name" value="PK_Tyr_Ser-Thr"/>
    <property type="match status" value="1"/>
</dbReference>
<feature type="signal peptide" evidence="11">
    <location>
        <begin position="1"/>
        <end position="20"/>
    </location>
</feature>
<dbReference type="SUPFAM" id="SSF56112">
    <property type="entry name" value="Protein kinase-like (PK-like)"/>
    <property type="match status" value="1"/>
</dbReference>
<keyword evidence="8" id="KW-0675">Receptor</keyword>
<proteinExistence type="predicted"/>
<dbReference type="InterPro" id="IPR032675">
    <property type="entry name" value="LRR_dom_sf"/>
</dbReference>
<sequence length="734" mass="80149">MEAAVVMFSVLLLLANYVQSITDPFDVEALGLLYSSLNCPSQLSGWKPIGGDPCGDSWEGISCSDSAVISIDLAGLGLNGTLGYLLSNLLSLKTLDMSNNFIHETIPYQLPPNLSYLNLASNNLTGNLPYSLSTMVSLVYLNSSHNFLSQSVGDFFANLQNLSILYLQNNQFTGSVDLLSNLDLENLNIANNHFTGWIPQEFHLIPNLQIEGNNFEKGPAPPPPPYAPPPPHASHNHHNRSKPPAVAPNVDNGQNPHTDSRANKKSLPQGSVIGIVSVSVFVALCAIFAALFILHKSNKKSNANQDTLRHSLGPPIGANKGEWHQFSDNVSSHAPTDWNFRIKEPLSSNGQSSTVEQSLANKDVLEHKIRSSSSVTTVKRPPSEKMIIDKISGNAGSARRPRVPITAAYYSVASLQAATNSFSPEFLIGEGFLGRVYKAEISNGKILAVKKLDSATLSLHDEEDFLDAVSNISQLRHPNITTLVGYCAEFGQHLLVYEYIGNGTLHDILHFSDDSSILTWNARVKVALGTARALEYLHEVCSPPVVHRSLKSANILLDEELSPHISDCGLAALTHNSARQISTDMVPSFGYSAPEFVMSGIYTIKSDVYSFGVVMLELLTGRKALDSSRVRSEQSLVRWAMPQLHDIDALSKMVDPALKGIYPAKSLSRFADVIALCVQPEPEFRPPMSEVVQALVKLMQRTSLVRRGSTDEVGFSYRIPEHEATSDMFMTGTF</sequence>
<feature type="chain" id="PRO_5032382886" description="Protein kinase domain-containing protein" evidence="11">
    <location>
        <begin position="21"/>
        <end position="734"/>
    </location>
</feature>
<dbReference type="InterPro" id="IPR001611">
    <property type="entry name" value="Leu-rich_rpt"/>
</dbReference>
<keyword evidence="6 10" id="KW-1133">Transmembrane helix</keyword>
<evidence type="ECO:0000256" key="10">
    <source>
        <dbReference type="SAM" id="Phobius"/>
    </source>
</evidence>